<dbReference type="EMBL" id="ASPP01034129">
    <property type="protein sequence ID" value="ETO03112.1"/>
    <property type="molecule type" value="Genomic_DNA"/>
</dbReference>
<keyword evidence="1" id="KW-0472">Membrane</keyword>
<keyword evidence="1" id="KW-0812">Transmembrane</keyword>
<accession>X6LPN8</accession>
<protein>
    <submittedName>
        <fullName evidence="2">Uncharacterized protein</fullName>
    </submittedName>
</protein>
<evidence type="ECO:0000313" key="2">
    <source>
        <dbReference type="EMBL" id="ETO03112.1"/>
    </source>
</evidence>
<evidence type="ECO:0000313" key="3">
    <source>
        <dbReference type="Proteomes" id="UP000023152"/>
    </source>
</evidence>
<dbReference type="AlphaFoldDB" id="X6LPN8"/>
<comment type="caution">
    <text evidence="2">The sequence shown here is derived from an EMBL/GenBank/DDBJ whole genome shotgun (WGS) entry which is preliminary data.</text>
</comment>
<proteinExistence type="predicted"/>
<keyword evidence="1" id="KW-1133">Transmembrane helix</keyword>
<gene>
    <name evidence="2" type="ORF">RFI_34298</name>
</gene>
<keyword evidence="3" id="KW-1185">Reference proteome</keyword>
<reference evidence="2 3" key="1">
    <citation type="journal article" date="2013" name="Curr. Biol.">
        <title>The Genome of the Foraminiferan Reticulomyxa filosa.</title>
        <authorList>
            <person name="Glockner G."/>
            <person name="Hulsmann N."/>
            <person name="Schleicher M."/>
            <person name="Noegel A.A."/>
            <person name="Eichinger L."/>
            <person name="Gallinger C."/>
            <person name="Pawlowski J."/>
            <person name="Sierra R."/>
            <person name="Euteneuer U."/>
            <person name="Pillet L."/>
            <person name="Moustafa A."/>
            <person name="Platzer M."/>
            <person name="Groth M."/>
            <person name="Szafranski K."/>
            <person name="Schliwa M."/>
        </authorList>
    </citation>
    <scope>NUCLEOTIDE SEQUENCE [LARGE SCALE GENOMIC DNA]</scope>
</reference>
<feature type="transmembrane region" description="Helical" evidence="1">
    <location>
        <begin position="145"/>
        <end position="167"/>
    </location>
</feature>
<sequence length="186" mass="21894">MVKVELFDKSKSRPKSHFKQCKKCYRLNHIVRKCPKKHKQEKNLEARMDLRNRRRGQIERRIKERIIKMQNKKKKSPFIIGKLKATIGDTGTKGKGKMPKYITLMSTGKLNGGLTCAETQREERPESKKKGPKPGNQIFFVKFQIYFDLVLLIWGLILLLILFFIILKNNNMSQQNEERGKKKYIS</sequence>
<organism evidence="2 3">
    <name type="scientific">Reticulomyxa filosa</name>
    <dbReference type="NCBI Taxonomy" id="46433"/>
    <lineage>
        <taxon>Eukaryota</taxon>
        <taxon>Sar</taxon>
        <taxon>Rhizaria</taxon>
        <taxon>Retaria</taxon>
        <taxon>Foraminifera</taxon>
        <taxon>Monothalamids</taxon>
        <taxon>Reticulomyxidae</taxon>
        <taxon>Reticulomyxa</taxon>
    </lineage>
</organism>
<dbReference type="Proteomes" id="UP000023152">
    <property type="component" value="Unassembled WGS sequence"/>
</dbReference>
<name>X6LPN8_RETFI</name>
<evidence type="ECO:0000256" key="1">
    <source>
        <dbReference type="SAM" id="Phobius"/>
    </source>
</evidence>